<dbReference type="InterPro" id="IPR029787">
    <property type="entry name" value="Nucleotide_cyclase"/>
</dbReference>
<dbReference type="Proteomes" id="UP000241167">
    <property type="component" value="Unassembled WGS sequence"/>
</dbReference>
<evidence type="ECO:0008006" key="5">
    <source>
        <dbReference type="Google" id="ProtNLM"/>
    </source>
</evidence>
<dbReference type="CDD" id="cd01948">
    <property type="entry name" value="EAL"/>
    <property type="match status" value="1"/>
</dbReference>
<dbReference type="PANTHER" id="PTHR44757:SF2">
    <property type="entry name" value="BIOFILM ARCHITECTURE MAINTENANCE PROTEIN MBAA"/>
    <property type="match status" value="1"/>
</dbReference>
<dbReference type="PANTHER" id="PTHR44757">
    <property type="entry name" value="DIGUANYLATE CYCLASE DGCP"/>
    <property type="match status" value="1"/>
</dbReference>
<protein>
    <recommendedName>
        <fullName evidence="5">GGDEF-domain containing protein</fullName>
    </recommendedName>
</protein>
<organism evidence="3 4">
    <name type="scientific">Allosphingosinicella deserti</name>
    <dbReference type="NCBI Taxonomy" id="2116704"/>
    <lineage>
        <taxon>Bacteria</taxon>
        <taxon>Pseudomonadati</taxon>
        <taxon>Pseudomonadota</taxon>
        <taxon>Alphaproteobacteria</taxon>
        <taxon>Sphingomonadales</taxon>
        <taxon>Sphingomonadaceae</taxon>
        <taxon>Allosphingosinicella</taxon>
    </lineage>
</organism>
<evidence type="ECO:0000259" key="2">
    <source>
        <dbReference type="PROSITE" id="PS50887"/>
    </source>
</evidence>
<dbReference type="InterPro" id="IPR052155">
    <property type="entry name" value="Biofilm_reg_signaling"/>
</dbReference>
<feature type="domain" description="GGDEF" evidence="2">
    <location>
        <begin position="121"/>
        <end position="257"/>
    </location>
</feature>
<dbReference type="EMBL" id="PXYI01000002">
    <property type="protein sequence ID" value="PSJ42167.1"/>
    <property type="molecule type" value="Genomic_DNA"/>
</dbReference>
<dbReference type="AlphaFoldDB" id="A0A2P7QW30"/>
<dbReference type="CDD" id="cd01949">
    <property type="entry name" value="GGDEF"/>
    <property type="match status" value="1"/>
</dbReference>
<proteinExistence type="predicted"/>
<comment type="caution">
    <text evidence="3">The sequence shown here is derived from an EMBL/GenBank/DDBJ whole genome shotgun (WGS) entry which is preliminary data.</text>
</comment>
<dbReference type="SMART" id="SM00052">
    <property type="entry name" value="EAL"/>
    <property type="match status" value="1"/>
</dbReference>
<evidence type="ECO:0000313" key="3">
    <source>
        <dbReference type="EMBL" id="PSJ42167.1"/>
    </source>
</evidence>
<feature type="domain" description="GGDEF" evidence="2">
    <location>
        <begin position="285"/>
        <end position="415"/>
    </location>
</feature>
<dbReference type="PROSITE" id="PS50883">
    <property type="entry name" value="EAL"/>
    <property type="match status" value="1"/>
</dbReference>
<reference evidence="3 4" key="1">
    <citation type="submission" date="2018-03" db="EMBL/GenBank/DDBJ databases">
        <title>The draft genome of Sphingosinicella sp. GL-C-18.</title>
        <authorList>
            <person name="Liu L."/>
            <person name="Li L."/>
            <person name="Liang L."/>
            <person name="Zhang X."/>
            <person name="Wang T."/>
        </authorList>
    </citation>
    <scope>NUCLEOTIDE SEQUENCE [LARGE SCALE GENOMIC DNA]</scope>
    <source>
        <strain evidence="3 4">GL-C-18</strain>
    </source>
</reference>
<dbReference type="NCBIfam" id="TIGR00254">
    <property type="entry name" value="GGDEF"/>
    <property type="match status" value="1"/>
</dbReference>
<name>A0A2P7QW30_9SPHN</name>
<dbReference type="Pfam" id="PF00563">
    <property type="entry name" value="EAL"/>
    <property type="match status" value="1"/>
</dbReference>
<dbReference type="PROSITE" id="PS50887">
    <property type="entry name" value="GGDEF"/>
    <property type="match status" value="2"/>
</dbReference>
<keyword evidence="4" id="KW-1185">Reference proteome</keyword>
<gene>
    <name evidence="3" type="ORF">C7I55_07995</name>
</gene>
<dbReference type="Gene3D" id="3.20.20.450">
    <property type="entry name" value="EAL domain"/>
    <property type="match status" value="1"/>
</dbReference>
<dbReference type="InterPro" id="IPR001633">
    <property type="entry name" value="EAL_dom"/>
</dbReference>
<dbReference type="InterPro" id="IPR043128">
    <property type="entry name" value="Rev_trsase/Diguanyl_cyclase"/>
</dbReference>
<dbReference type="Pfam" id="PF00990">
    <property type="entry name" value="GGDEF"/>
    <property type="match status" value="2"/>
</dbReference>
<feature type="domain" description="EAL" evidence="1">
    <location>
        <begin position="423"/>
        <end position="673"/>
    </location>
</feature>
<dbReference type="InterPro" id="IPR035919">
    <property type="entry name" value="EAL_sf"/>
</dbReference>
<dbReference type="SMART" id="SM00267">
    <property type="entry name" value="GGDEF"/>
    <property type="match status" value="1"/>
</dbReference>
<evidence type="ECO:0000259" key="1">
    <source>
        <dbReference type="PROSITE" id="PS50883"/>
    </source>
</evidence>
<dbReference type="SUPFAM" id="SSF141868">
    <property type="entry name" value="EAL domain-like"/>
    <property type="match status" value="1"/>
</dbReference>
<evidence type="ECO:0000313" key="4">
    <source>
        <dbReference type="Proteomes" id="UP000241167"/>
    </source>
</evidence>
<sequence length="699" mass="76603">MDRSGKMRASYIPDRRLVLLGAAGVALVLAQLNFFEWFCGFSAHYEALQLDELLTTALVLTSAGAWLSYHDARQLRHAVAEVQSLKEQADAAARLDILTGLPNRRALEDFASKHDPRLNGSDLTVLISDLNHFKQVNDTHGHRAGDIVLREIGARFRAVQSDHDDLLIVRFGGDEFACVIRHQQGDDLAERVAQRLEAAARRPIHLGSDLDVELSVSIGVACVRQGASIDDALAEADAAMYAAKRDGGRGLLPVSEIAPFQGAAGSWRRRLLERHVERPLAGNGPNVFAAALRIDRYNAVRATIGHSHSNQLVRELTERLAGCADEIVIDRMSPDTIGIAFEARTEDEALEFLEQLRAGAEGSVAVGGHVVDVTITFGYAGPAALAELRAVAEQAQIALDQALASHRRSACFCEVEYGDPSDRLTMMSEMRAALANGEIMLAYQPKVRLQDNSIDAAEALIRWEHPVRGRIAPDDFVQIAEETGDIREMTEWVLQQAIKDQMLMARCGSDLPVYVNVSGRLIGDESFTKRLLEMIGGANGRIGIEITETAVIDNPEIAMSNLRLLADAGVRVSIDDYGAGMSSLNYLKQLPVQELKIDRQFITHLAESHRDPLIVRSTIDLAHGLGMEVTAEGVESESSRALLRVMGCDLIQGFLITPALPILSFLQFCRDHRKAEATAPQDRFERAADFWLLSSAMTS</sequence>
<dbReference type="InterPro" id="IPR000160">
    <property type="entry name" value="GGDEF_dom"/>
</dbReference>
<accession>A0A2P7QW30</accession>
<dbReference type="SUPFAM" id="SSF55073">
    <property type="entry name" value="Nucleotide cyclase"/>
    <property type="match status" value="2"/>
</dbReference>
<dbReference type="Gene3D" id="3.30.70.270">
    <property type="match status" value="2"/>
</dbReference>